<dbReference type="InterPro" id="IPR029069">
    <property type="entry name" value="HotDog_dom_sf"/>
</dbReference>
<dbReference type="KEGG" id="fcz:IMF26_07420"/>
<evidence type="ECO:0000259" key="2">
    <source>
        <dbReference type="PROSITE" id="PS51770"/>
    </source>
</evidence>
<reference evidence="3" key="2">
    <citation type="journal article" date="2023" name="Biology">
        <title>Prokaryotic Life Associated with Coal-Fire Gas Vents Revealed by Metagenomics.</title>
        <authorList>
            <person name="Kadnikov V.V."/>
            <person name="Mardanov A.V."/>
            <person name="Beletsky A.V."/>
            <person name="Karnachuk O.V."/>
            <person name="Ravin N.V."/>
        </authorList>
    </citation>
    <scope>NUCLEOTIDE SEQUENCE</scope>
    <source>
        <strain evidence="3">Bu02</strain>
    </source>
</reference>
<dbReference type="Pfam" id="PF03061">
    <property type="entry name" value="4HBT"/>
    <property type="match status" value="1"/>
</dbReference>
<gene>
    <name evidence="3" type="ORF">IMF26_07420</name>
</gene>
<feature type="domain" description="HotDog ACOT-type" evidence="2">
    <location>
        <begin position="1"/>
        <end position="97"/>
    </location>
</feature>
<accession>A0AAT9LF26</accession>
<name>A0AAT9LF26_9FIRM</name>
<dbReference type="InterPro" id="IPR033120">
    <property type="entry name" value="HOTDOG_ACOT"/>
</dbReference>
<dbReference type="EMBL" id="CP062796">
    <property type="protein sequence ID" value="QUL99634.1"/>
    <property type="molecule type" value="Genomic_DNA"/>
</dbReference>
<evidence type="ECO:0000256" key="1">
    <source>
        <dbReference type="PROSITE-ProRule" id="PRU01106"/>
    </source>
</evidence>
<dbReference type="PROSITE" id="PS51770">
    <property type="entry name" value="HOTDOG_ACOT"/>
    <property type="match status" value="1"/>
</dbReference>
<dbReference type="GO" id="GO:0016829">
    <property type="term" value="F:lyase activity"/>
    <property type="evidence" value="ECO:0007669"/>
    <property type="project" value="UniProtKB-KW"/>
</dbReference>
<sequence length="99" mass="10939">MEYFGDVATELCIKHDGDEGLFASYDMVEFKKPVFAGDFLEIRGRITKVGNRSRKVELEAYKVIQSEYDKGPSKASVLPEPVLVARAAGTVVVPKGRES</sequence>
<organism evidence="3">
    <name type="scientific">Candidatus Fermentithermobacillus carboniphilus</name>
    <dbReference type="NCBI Taxonomy" id="3085328"/>
    <lineage>
        <taxon>Bacteria</taxon>
        <taxon>Bacillati</taxon>
        <taxon>Bacillota</taxon>
        <taxon>Candidatus Fermentithermobacillia</taxon>
        <taxon>Candidatus Fermentithermobacillales</taxon>
        <taxon>Candidatus Fermentithermobacillaceae</taxon>
        <taxon>Candidatus Fermentithermobacillus</taxon>
    </lineage>
</organism>
<reference evidence="3" key="1">
    <citation type="submission" date="2020-10" db="EMBL/GenBank/DDBJ databases">
        <authorList>
            <person name="Kadnikov V."/>
            <person name="Beletsky A.V."/>
            <person name="Mardanov A.V."/>
            <person name="Karnachuk O.V."/>
            <person name="Ravin N.V."/>
        </authorList>
    </citation>
    <scope>NUCLEOTIDE SEQUENCE</scope>
    <source>
        <strain evidence="3">Bu02</strain>
    </source>
</reference>
<proteinExistence type="predicted"/>
<keyword evidence="3" id="KW-0456">Lyase</keyword>
<protein>
    <submittedName>
        <fullName evidence="3">3-aminobutyryl-CoA ammonia lyase</fullName>
    </submittedName>
</protein>
<dbReference type="GO" id="GO:0016787">
    <property type="term" value="F:hydrolase activity"/>
    <property type="evidence" value="ECO:0007669"/>
    <property type="project" value="UniProtKB-KW"/>
</dbReference>
<dbReference type="SUPFAM" id="SSF54637">
    <property type="entry name" value="Thioesterase/thiol ester dehydrase-isomerase"/>
    <property type="match status" value="1"/>
</dbReference>
<dbReference type="InterPro" id="IPR006683">
    <property type="entry name" value="Thioestr_dom"/>
</dbReference>
<keyword evidence="1" id="KW-0378">Hydrolase</keyword>
<dbReference type="AlphaFoldDB" id="A0AAT9LF26"/>
<evidence type="ECO:0000313" key="3">
    <source>
        <dbReference type="EMBL" id="QUL99634.1"/>
    </source>
</evidence>
<dbReference type="Gene3D" id="3.10.129.10">
    <property type="entry name" value="Hotdog Thioesterase"/>
    <property type="match status" value="1"/>
</dbReference>